<dbReference type="PANTHER" id="PTHR33375">
    <property type="entry name" value="CHROMOSOME-PARTITIONING PROTEIN PARB-RELATED"/>
    <property type="match status" value="1"/>
</dbReference>
<comment type="similarity">
    <text evidence="1">Belongs to the ParB family.</text>
</comment>
<reference evidence="3 4" key="2">
    <citation type="submission" date="2013-09" db="EMBL/GenBank/DDBJ databases">
        <title>Whole genome comparison of six Crocosphaera watsonii strains with differing phenotypes.</title>
        <authorList>
            <person name="Bench S.R."/>
            <person name="Heller P."/>
            <person name="Frank I."/>
            <person name="Arciniega M."/>
            <person name="Shilova I.N."/>
            <person name="Zehr J.P."/>
        </authorList>
    </citation>
    <scope>NUCLEOTIDE SEQUENCE [LARGE SCALE GENOMIC DNA]</scope>
    <source>
        <strain evidence="3 4">WH 8502</strain>
    </source>
</reference>
<dbReference type="AlphaFoldDB" id="T2IFS7"/>
<dbReference type="NCBIfam" id="TIGR00180">
    <property type="entry name" value="parB_part"/>
    <property type="match status" value="1"/>
</dbReference>
<proteinExistence type="inferred from homology"/>
<dbReference type="InterPro" id="IPR036086">
    <property type="entry name" value="ParB/Sulfiredoxin_sf"/>
</dbReference>
<sequence length="335" mass="38819">MVRRTIRQVKSDTVTDNETLSKEVQDAFIRQGVIPSSNQTASYQLIPISQIVTWENQPRSYIDQQAINKLAKTIEVEGFKYPCLVRPIEDNKYQIVAGERRYLAAQLALKTEIPCLIENLNDTDALEAALKENLLREDLNPIEVLNSLLRLLSDQLQLSEDDVCKLLYEMKRRWETHQEKKKSSGEINFPNSTDDRYQTVITLFESYGYNWYSYVCSQLKLRNLPKDVYQAIATGQIEYSKGLKFKSIKDDKLRQSLLNEAIELGWSQKLISQKIKQIKESNADPKVLSPSQHLSDVTRRVNQVKPWKTDPKVWKKIQTKLKGIEDLLLEVENNK</sequence>
<accession>T2IFS7</accession>
<dbReference type="Gene3D" id="1.10.10.2830">
    <property type="match status" value="1"/>
</dbReference>
<dbReference type="Gene3D" id="3.90.1530.30">
    <property type="match status" value="1"/>
</dbReference>
<reference evidence="3 4" key="1">
    <citation type="submission" date="2013-01" db="EMBL/GenBank/DDBJ databases">
        <authorList>
            <person name="Bench S."/>
        </authorList>
    </citation>
    <scope>NUCLEOTIDE SEQUENCE [LARGE SCALE GENOMIC DNA]</scope>
    <source>
        <strain evidence="3 4">WH 8502</strain>
    </source>
</reference>
<dbReference type="GO" id="GO:0005694">
    <property type="term" value="C:chromosome"/>
    <property type="evidence" value="ECO:0007669"/>
    <property type="project" value="TreeGrafter"/>
</dbReference>
<dbReference type="Pfam" id="PF17762">
    <property type="entry name" value="HTH_ParB"/>
    <property type="match status" value="1"/>
</dbReference>
<evidence type="ECO:0000313" key="4">
    <source>
        <dbReference type="Proteomes" id="UP000018348"/>
    </source>
</evidence>
<dbReference type="InterPro" id="IPR004437">
    <property type="entry name" value="ParB/RepB/Spo0J"/>
</dbReference>
<dbReference type="Proteomes" id="UP000018348">
    <property type="component" value="Unassembled WGS sequence"/>
</dbReference>
<evidence type="ECO:0000256" key="1">
    <source>
        <dbReference type="ARBA" id="ARBA00006295"/>
    </source>
</evidence>
<protein>
    <submittedName>
        <fullName evidence="3">Chromosome (Plasmid) partitioning protein ParB / Stage 0 sporulation protein J</fullName>
    </submittedName>
</protein>
<feature type="domain" description="ParB-like N-terminal" evidence="2">
    <location>
        <begin position="44"/>
        <end position="134"/>
    </location>
</feature>
<gene>
    <name evidence="3" type="ORF">CWATWH8502_4912</name>
</gene>
<evidence type="ECO:0000259" key="2">
    <source>
        <dbReference type="SMART" id="SM00470"/>
    </source>
</evidence>
<dbReference type="SUPFAM" id="SSF109709">
    <property type="entry name" value="KorB DNA-binding domain-like"/>
    <property type="match status" value="2"/>
</dbReference>
<dbReference type="Pfam" id="PF02195">
    <property type="entry name" value="ParB_N"/>
    <property type="match status" value="1"/>
</dbReference>
<dbReference type="EMBL" id="CAQK01000549">
    <property type="protein sequence ID" value="CCQ51893.1"/>
    <property type="molecule type" value="Genomic_DNA"/>
</dbReference>
<dbReference type="InterPro" id="IPR003115">
    <property type="entry name" value="ParB_N"/>
</dbReference>
<dbReference type="GO" id="GO:0003677">
    <property type="term" value="F:DNA binding"/>
    <property type="evidence" value="ECO:0007669"/>
    <property type="project" value="InterPro"/>
</dbReference>
<name>T2IFS7_CROWT</name>
<dbReference type="InterPro" id="IPR041468">
    <property type="entry name" value="HTH_ParB/Spo0J"/>
</dbReference>
<evidence type="ECO:0000313" key="3">
    <source>
        <dbReference type="EMBL" id="CCQ51893.1"/>
    </source>
</evidence>
<dbReference type="SMART" id="SM00470">
    <property type="entry name" value="ParB"/>
    <property type="match status" value="1"/>
</dbReference>
<comment type="caution">
    <text evidence="3">The sequence shown here is derived from an EMBL/GenBank/DDBJ whole genome shotgun (WGS) entry which is preliminary data.</text>
</comment>
<dbReference type="GO" id="GO:0007059">
    <property type="term" value="P:chromosome segregation"/>
    <property type="evidence" value="ECO:0007669"/>
    <property type="project" value="TreeGrafter"/>
</dbReference>
<dbReference type="PANTHER" id="PTHR33375:SF7">
    <property type="entry name" value="CHROMOSOME 2-PARTITIONING PROTEIN PARB-RELATED"/>
    <property type="match status" value="1"/>
</dbReference>
<dbReference type="RefSeq" id="WP_021831027.1">
    <property type="nucleotide sequence ID" value="NZ_CAQK01000549.1"/>
</dbReference>
<organism evidence="3 4">
    <name type="scientific">Crocosphaera watsonii WH 8502</name>
    <dbReference type="NCBI Taxonomy" id="423474"/>
    <lineage>
        <taxon>Bacteria</taxon>
        <taxon>Bacillati</taxon>
        <taxon>Cyanobacteriota</taxon>
        <taxon>Cyanophyceae</taxon>
        <taxon>Oscillatoriophycideae</taxon>
        <taxon>Chroococcales</taxon>
        <taxon>Aphanothecaceae</taxon>
        <taxon>Crocosphaera</taxon>
    </lineage>
</organism>
<dbReference type="InterPro" id="IPR050336">
    <property type="entry name" value="Chromosome_partition/occlusion"/>
</dbReference>
<dbReference type="SUPFAM" id="SSF110849">
    <property type="entry name" value="ParB/Sulfiredoxin"/>
    <property type="match status" value="1"/>
</dbReference>